<feature type="transmembrane region" description="Helical" evidence="1">
    <location>
        <begin position="450"/>
        <end position="474"/>
    </location>
</feature>
<keyword evidence="1" id="KW-0812">Transmembrane</keyword>
<keyword evidence="4" id="KW-1185">Reference proteome</keyword>
<evidence type="ECO:0000256" key="1">
    <source>
        <dbReference type="SAM" id="Phobius"/>
    </source>
</evidence>
<evidence type="ECO:0000256" key="2">
    <source>
        <dbReference type="SAM" id="SignalP"/>
    </source>
</evidence>
<feature type="chain" id="PRO_5041923187" description="Peptidase A1 domain-containing protein" evidence="2">
    <location>
        <begin position="38"/>
        <end position="518"/>
    </location>
</feature>
<dbReference type="Gene3D" id="2.40.70.10">
    <property type="entry name" value="Acid Proteases"/>
    <property type="match status" value="1"/>
</dbReference>
<evidence type="ECO:0000313" key="3">
    <source>
        <dbReference type="EMBL" id="KAJ6262750.1"/>
    </source>
</evidence>
<dbReference type="SUPFAM" id="SSF50630">
    <property type="entry name" value="Acid proteases"/>
    <property type="match status" value="1"/>
</dbReference>
<dbReference type="Proteomes" id="UP001221413">
    <property type="component" value="Unassembled WGS sequence"/>
</dbReference>
<gene>
    <name evidence="3" type="ORF">Dda_1307</name>
</gene>
<evidence type="ECO:0000313" key="4">
    <source>
        <dbReference type="Proteomes" id="UP001221413"/>
    </source>
</evidence>
<reference evidence="3" key="1">
    <citation type="submission" date="2023-01" db="EMBL/GenBank/DDBJ databases">
        <title>The chitinases involved in constricting ring structure development in the nematode-trapping fungus Drechslerella dactyloides.</title>
        <authorList>
            <person name="Wang R."/>
            <person name="Zhang L."/>
            <person name="Tang P."/>
            <person name="Li S."/>
            <person name="Liang L."/>
        </authorList>
    </citation>
    <scope>NUCLEOTIDE SEQUENCE</scope>
    <source>
        <strain evidence="3">YMF1.00031</strain>
    </source>
</reference>
<keyword evidence="2" id="KW-0732">Signal</keyword>
<keyword evidence="1" id="KW-0472">Membrane</keyword>
<evidence type="ECO:0008006" key="5">
    <source>
        <dbReference type="Google" id="ProtNLM"/>
    </source>
</evidence>
<dbReference type="InterPro" id="IPR021109">
    <property type="entry name" value="Peptidase_aspartic_dom_sf"/>
</dbReference>
<comment type="caution">
    <text evidence="3">The sequence shown here is derived from an EMBL/GenBank/DDBJ whole genome shotgun (WGS) entry which is preliminary data.</text>
</comment>
<feature type="signal peptide" evidence="2">
    <location>
        <begin position="1"/>
        <end position="37"/>
    </location>
</feature>
<name>A0AAD6NLV8_DREDA</name>
<keyword evidence="1" id="KW-1133">Transmembrane helix</keyword>
<dbReference type="AlphaFoldDB" id="A0AAD6NLV8"/>
<proteinExistence type="predicted"/>
<sequence>MGRYRHPQLSPNRAFLYNKYLAALATTVLSLAAPASGAQSQSSNPPICLNLQNCTNVDAWGLQVEVGTSGSARQSLCLVPSTVVNATYVLGTEICNGQNSNKTCQASHGGTLDYASLQNFTVRDTSKLDTGVEGFWNSLNGPVEKFGNVEFALAGFTQLNDFEIGIVTNGTNFNVGQLGISPNSTFLKALKDQGYIDRLVFGFDAGSQSPYNPRPGHLVLGGYDQSRVVGNFAEFDINYDDDTEFRPCPFRVGIQKIDLKFDKDSETAPFIDMEANNPYACIEPYDNLFRFPSARLLSLDSLGLKNGKVASDWLPDLQINEPGLRYSAGSPPPFSLSIVLNGNDEDLSIVIPKEELEHPLRGINPNGTYAVNNNYTELNVFQDPAVRNTIVFGKAFLSQVYLAVDYEARKFYLATSSSSTTGCNPVPFQSPNGGGGGGGRKMSRGELAGYIGLGFGVAAFLILVGLLGACLWLWKTGRLDRYRRRGVNITERDIDFGGYMQKNTKDMRDLARQASKQT</sequence>
<protein>
    <recommendedName>
        <fullName evidence="5">Peptidase A1 domain-containing protein</fullName>
    </recommendedName>
</protein>
<accession>A0AAD6NLV8</accession>
<dbReference type="EMBL" id="JAQGDS010000002">
    <property type="protein sequence ID" value="KAJ6262750.1"/>
    <property type="molecule type" value="Genomic_DNA"/>
</dbReference>
<organism evidence="3 4">
    <name type="scientific">Drechslerella dactyloides</name>
    <name type="common">Nematode-trapping fungus</name>
    <name type="synonym">Arthrobotrys dactyloides</name>
    <dbReference type="NCBI Taxonomy" id="74499"/>
    <lineage>
        <taxon>Eukaryota</taxon>
        <taxon>Fungi</taxon>
        <taxon>Dikarya</taxon>
        <taxon>Ascomycota</taxon>
        <taxon>Pezizomycotina</taxon>
        <taxon>Orbiliomycetes</taxon>
        <taxon>Orbiliales</taxon>
        <taxon>Orbiliaceae</taxon>
        <taxon>Drechslerella</taxon>
    </lineage>
</organism>